<gene>
    <name evidence="2" type="ORF">F3Y22_tig00003551pilonHSYRG00013</name>
</gene>
<proteinExistence type="predicted"/>
<name>A0A6A3CL39_HIBSY</name>
<sequence length="84" mass="9783">MQRENEPDIQRNGAIPGSFESERYDDPNPKHRNPGRKTRVHMLTPYVFPNPGRLVVKLRYPILQFTGVVRGGRRRHTRGHEASH</sequence>
<dbReference type="EMBL" id="VEPZ02000227">
    <property type="protein sequence ID" value="KAE8729546.1"/>
    <property type="molecule type" value="Genomic_DNA"/>
</dbReference>
<keyword evidence="3" id="KW-1185">Reference proteome</keyword>
<comment type="caution">
    <text evidence="2">The sequence shown here is derived from an EMBL/GenBank/DDBJ whole genome shotgun (WGS) entry which is preliminary data.</text>
</comment>
<evidence type="ECO:0000256" key="1">
    <source>
        <dbReference type="SAM" id="MobiDB-lite"/>
    </source>
</evidence>
<dbReference type="Proteomes" id="UP000436088">
    <property type="component" value="Unassembled WGS sequence"/>
</dbReference>
<reference evidence="2" key="1">
    <citation type="submission" date="2019-09" db="EMBL/GenBank/DDBJ databases">
        <title>Draft genome information of white flower Hibiscus syriacus.</title>
        <authorList>
            <person name="Kim Y.-M."/>
        </authorList>
    </citation>
    <scope>NUCLEOTIDE SEQUENCE [LARGE SCALE GENOMIC DNA]</scope>
    <source>
        <strain evidence="2">YM2019G1</strain>
    </source>
</reference>
<feature type="region of interest" description="Disordered" evidence="1">
    <location>
        <begin position="1"/>
        <end position="38"/>
    </location>
</feature>
<organism evidence="2 3">
    <name type="scientific">Hibiscus syriacus</name>
    <name type="common">Rose of Sharon</name>
    <dbReference type="NCBI Taxonomy" id="106335"/>
    <lineage>
        <taxon>Eukaryota</taxon>
        <taxon>Viridiplantae</taxon>
        <taxon>Streptophyta</taxon>
        <taxon>Embryophyta</taxon>
        <taxon>Tracheophyta</taxon>
        <taxon>Spermatophyta</taxon>
        <taxon>Magnoliopsida</taxon>
        <taxon>eudicotyledons</taxon>
        <taxon>Gunneridae</taxon>
        <taxon>Pentapetalae</taxon>
        <taxon>rosids</taxon>
        <taxon>malvids</taxon>
        <taxon>Malvales</taxon>
        <taxon>Malvaceae</taxon>
        <taxon>Malvoideae</taxon>
        <taxon>Hibiscus</taxon>
    </lineage>
</organism>
<feature type="compositionally biased region" description="Basic and acidic residues" evidence="1">
    <location>
        <begin position="20"/>
        <end position="29"/>
    </location>
</feature>
<dbReference type="AlphaFoldDB" id="A0A6A3CL39"/>
<protein>
    <submittedName>
        <fullName evidence="2">Uncharacterized protein</fullName>
    </submittedName>
</protein>
<accession>A0A6A3CL39</accession>
<evidence type="ECO:0000313" key="2">
    <source>
        <dbReference type="EMBL" id="KAE8729546.1"/>
    </source>
</evidence>
<evidence type="ECO:0000313" key="3">
    <source>
        <dbReference type="Proteomes" id="UP000436088"/>
    </source>
</evidence>